<evidence type="ECO:0000313" key="4">
    <source>
        <dbReference type="EMBL" id="RIA86190.1"/>
    </source>
</evidence>
<comment type="similarity">
    <text evidence="1">Belongs to the methyltransferase superfamily. PrmA family.</text>
</comment>
<evidence type="ECO:0000259" key="3">
    <source>
        <dbReference type="Pfam" id="PF05175"/>
    </source>
</evidence>
<feature type="domain" description="Methyltransferase small" evidence="3">
    <location>
        <begin position="48"/>
        <end position="142"/>
    </location>
</feature>
<dbReference type="PANTHER" id="PTHR23290:SF0">
    <property type="entry name" value="RRNA N6-ADENOSINE-METHYLTRANSFERASE METTL5"/>
    <property type="match status" value="1"/>
</dbReference>
<dbReference type="InterPro" id="IPR051720">
    <property type="entry name" value="rRNA_MeTrfase/Polyamine_Synth"/>
</dbReference>
<dbReference type="InterPro" id="IPR007848">
    <property type="entry name" value="Small_mtfrase_dom"/>
</dbReference>
<protein>
    <recommendedName>
        <fullName evidence="2">Methyltransferase-like protein 5</fullName>
    </recommendedName>
</protein>
<dbReference type="Pfam" id="PF05175">
    <property type="entry name" value="MTS"/>
    <property type="match status" value="1"/>
</dbReference>
<dbReference type="PROSITE" id="PS00092">
    <property type="entry name" value="N6_MTASE"/>
    <property type="match status" value="1"/>
</dbReference>
<organism evidence="4 5">
    <name type="scientific">Glomus cerebriforme</name>
    <dbReference type="NCBI Taxonomy" id="658196"/>
    <lineage>
        <taxon>Eukaryota</taxon>
        <taxon>Fungi</taxon>
        <taxon>Fungi incertae sedis</taxon>
        <taxon>Mucoromycota</taxon>
        <taxon>Glomeromycotina</taxon>
        <taxon>Glomeromycetes</taxon>
        <taxon>Glomerales</taxon>
        <taxon>Glomeraceae</taxon>
        <taxon>Glomus</taxon>
    </lineage>
</organism>
<dbReference type="GO" id="GO:0008988">
    <property type="term" value="F:rRNA (adenine-N6-)-methyltransferase activity"/>
    <property type="evidence" value="ECO:0007669"/>
    <property type="project" value="TreeGrafter"/>
</dbReference>
<accession>A0A397SJ02</accession>
<dbReference type="InterPro" id="IPR002052">
    <property type="entry name" value="DNA_methylase_N6_adenine_CS"/>
</dbReference>
<dbReference type="GO" id="GO:0003676">
    <property type="term" value="F:nucleic acid binding"/>
    <property type="evidence" value="ECO:0007669"/>
    <property type="project" value="InterPro"/>
</dbReference>
<keyword evidence="5" id="KW-1185">Reference proteome</keyword>
<comment type="caution">
    <text evidence="4">The sequence shown here is derived from an EMBL/GenBank/DDBJ whole genome shotgun (WGS) entry which is preliminary data.</text>
</comment>
<evidence type="ECO:0000313" key="5">
    <source>
        <dbReference type="Proteomes" id="UP000265703"/>
    </source>
</evidence>
<dbReference type="Gene3D" id="3.40.50.150">
    <property type="entry name" value="Vaccinia Virus protein VP39"/>
    <property type="match status" value="1"/>
</dbReference>
<sequence>MRLKDLESKLQNVAGFDKPKIELEQYCTTPHLAARMLYTAHTVYDDIESKVVADFGCGCGILSIAANLLNSSYNLALEIDDDALQIAKENCSEFEVDVDFTLTDLISIPMDHLRNKVDTIVMNPPFGTKNNKGIDMIFLKKAIEAAKISVYSLHKSTTREHIRKKAKEWGVECEVLAEMKFDVPMMYKGHKKKSVDIEVDFIRFAKKSY</sequence>
<dbReference type="AlphaFoldDB" id="A0A397SJ02"/>
<dbReference type="EMBL" id="QKYT01000378">
    <property type="protein sequence ID" value="RIA86190.1"/>
    <property type="molecule type" value="Genomic_DNA"/>
</dbReference>
<keyword evidence="4" id="KW-0489">Methyltransferase</keyword>
<dbReference type="STRING" id="658196.A0A397SJ02"/>
<proteinExistence type="inferred from homology"/>
<evidence type="ECO:0000256" key="1">
    <source>
        <dbReference type="ARBA" id="ARBA00009741"/>
    </source>
</evidence>
<evidence type="ECO:0000256" key="2">
    <source>
        <dbReference type="ARBA" id="ARBA00041374"/>
    </source>
</evidence>
<dbReference type="Proteomes" id="UP000265703">
    <property type="component" value="Unassembled WGS sequence"/>
</dbReference>
<gene>
    <name evidence="4" type="ORF">C1645_780233</name>
</gene>
<dbReference type="OrthoDB" id="7848332at2759"/>
<reference evidence="4 5" key="1">
    <citation type="submission" date="2018-06" db="EMBL/GenBank/DDBJ databases">
        <title>Comparative genomics reveals the genomic features of Rhizophagus irregularis, R. cerebriforme, R. diaphanum and Gigaspora rosea, and their symbiotic lifestyle signature.</title>
        <authorList>
            <person name="Morin E."/>
            <person name="San Clemente H."/>
            <person name="Chen E.C.H."/>
            <person name="De La Providencia I."/>
            <person name="Hainaut M."/>
            <person name="Kuo A."/>
            <person name="Kohler A."/>
            <person name="Murat C."/>
            <person name="Tang N."/>
            <person name="Roy S."/>
            <person name="Loubradou J."/>
            <person name="Henrissat B."/>
            <person name="Grigoriev I.V."/>
            <person name="Corradi N."/>
            <person name="Roux C."/>
            <person name="Martin F.M."/>
        </authorList>
    </citation>
    <scope>NUCLEOTIDE SEQUENCE [LARGE SCALE GENOMIC DNA]</scope>
    <source>
        <strain evidence="4 5">DAOM 227022</strain>
    </source>
</reference>
<name>A0A397SJ02_9GLOM</name>
<dbReference type="SUPFAM" id="SSF53335">
    <property type="entry name" value="S-adenosyl-L-methionine-dependent methyltransferases"/>
    <property type="match status" value="1"/>
</dbReference>
<keyword evidence="4" id="KW-0808">Transferase</keyword>
<dbReference type="InterPro" id="IPR029063">
    <property type="entry name" value="SAM-dependent_MTases_sf"/>
</dbReference>
<dbReference type="PANTHER" id="PTHR23290">
    <property type="entry name" value="RRNA N6-ADENOSINE-METHYLTRANSFERASE METTL5"/>
    <property type="match status" value="1"/>
</dbReference>
<dbReference type="CDD" id="cd02440">
    <property type="entry name" value="AdoMet_MTases"/>
    <property type="match status" value="1"/>
</dbReference>